<proteinExistence type="predicted"/>
<protein>
    <submittedName>
        <fullName evidence="2">Uncharacterized protein</fullName>
    </submittedName>
</protein>
<dbReference type="EMBL" id="JBGMDY010000002">
    <property type="protein sequence ID" value="KAL2343650.1"/>
    <property type="molecule type" value="Genomic_DNA"/>
</dbReference>
<feature type="compositionally biased region" description="Polar residues" evidence="1">
    <location>
        <begin position="80"/>
        <end position="128"/>
    </location>
</feature>
<evidence type="ECO:0000313" key="3">
    <source>
        <dbReference type="Proteomes" id="UP001603857"/>
    </source>
</evidence>
<evidence type="ECO:0000313" key="2">
    <source>
        <dbReference type="EMBL" id="KAL2343650.1"/>
    </source>
</evidence>
<sequence>MASTSDFLYKCVLNALAKYTKLTNTNLKPIFTMSSQKNPIQIALVPSSTTRATHQAPGNPTTTGGKNLQDALAPDATKRTPPQAQGRPSNTRGNLIQSGLATASTTTRATHQAQGNPTTTGGMNTQNGLVPGKPPNHRN</sequence>
<dbReference type="Proteomes" id="UP001603857">
    <property type="component" value="Unassembled WGS sequence"/>
</dbReference>
<keyword evidence="3" id="KW-1185">Reference proteome</keyword>
<feature type="compositionally biased region" description="Polar residues" evidence="1">
    <location>
        <begin position="46"/>
        <end position="66"/>
    </location>
</feature>
<accession>A0ABD1N6A4</accession>
<name>A0ABD1N6A4_9FABA</name>
<gene>
    <name evidence="2" type="ORF">Fmac_004935</name>
</gene>
<comment type="caution">
    <text evidence="2">The sequence shown here is derived from an EMBL/GenBank/DDBJ whole genome shotgun (WGS) entry which is preliminary data.</text>
</comment>
<feature type="region of interest" description="Disordered" evidence="1">
    <location>
        <begin position="46"/>
        <end position="139"/>
    </location>
</feature>
<evidence type="ECO:0000256" key="1">
    <source>
        <dbReference type="SAM" id="MobiDB-lite"/>
    </source>
</evidence>
<organism evidence="2 3">
    <name type="scientific">Flemingia macrophylla</name>
    <dbReference type="NCBI Taxonomy" id="520843"/>
    <lineage>
        <taxon>Eukaryota</taxon>
        <taxon>Viridiplantae</taxon>
        <taxon>Streptophyta</taxon>
        <taxon>Embryophyta</taxon>
        <taxon>Tracheophyta</taxon>
        <taxon>Spermatophyta</taxon>
        <taxon>Magnoliopsida</taxon>
        <taxon>eudicotyledons</taxon>
        <taxon>Gunneridae</taxon>
        <taxon>Pentapetalae</taxon>
        <taxon>rosids</taxon>
        <taxon>fabids</taxon>
        <taxon>Fabales</taxon>
        <taxon>Fabaceae</taxon>
        <taxon>Papilionoideae</taxon>
        <taxon>50 kb inversion clade</taxon>
        <taxon>NPAAA clade</taxon>
        <taxon>indigoferoid/millettioid clade</taxon>
        <taxon>Phaseoleae</taxon>
        <taxon>Flemingia</taxon>
    </lineage>
</organism>
<reference evidence="2 3" key="1">
    <citation type="submission" date="2024-08" db="EMBL/GenBank/DDBJ databases">
        <title>Insights into the chromosomal genome structure of Flemingia macrophylla.</title>
        <authorList>
            <person name="Ding Y."/>
            <person name="Zhao Y."/>
            <person name="Bi W."/>
            <person name="Wu M."/>
            <person name="Zhao G."/>
            <person name="Gong Y."/>
            <person name="Li W."/>
            <person name="Zhang P."/>
        </authorList>
    </citation>
    <scope>NUCLEOTIDE SEQUENCE [LARGE SCALE GENOMIC DNA]</scope>
    <source>
        <strain evidence="2">DYQJB</strain>
        <tissue evidence="2">Leaf</tissue>
    </source>
</reference>
<dbReference type="AlphaFoldDB" id="A0ABD1N6A4"/>